<dbReference type="RefSeq" id="WP_185130144.1">
    <property type="nucleotide sequence ID" value="NZ_JACJVO010000020.1"/>
</dbReference>
<dbReference type="Gene3D" id="1.20.1090.10">
    <property type="entry name" value="Dehydroquinate synthase-like - alpha domain"/>
    <property type="match status" value="1"/>
</dbReference>
<dbReference type="AlphaFoldDB" id="A0A7X0SRD5"/>
<dbReference type="EMBL" id="JACJVO010000020">
    <property type="protein sequence ID" value="MBB6732483.1"/>
    <property type="molecule type" value="Genomic_DNA"/>
</dbReference>
<dbReference type="CDD" id="cd08175">
    <property type="entry name" value="G1PDH"/>
    <property type="match status" value="1"/>
</dbReference>
<dbReference type="PANTHER" id="PTHR43616">
    <property type="entry name" value="GLYCEROL DEHYDROGENASE"/>
    <property type="match status" value="1"/>
</dbReference>
<reference evidence="10 11" key="1">
    <citation type="submission" date="2020-08" db="EMBL/GenBank/DDBJ databases">
        <title>Cohnella phylogeny.</title>
        <authorList>
            <person name="Dunlap C."/>
        </authorList>
    </citation>
    <scope>NUCLEOTIDE SEQUENCE [LARGE SCALE GENOMIC DNA]</scope>
    <source>
        <strain evidence="10 11">CBP 2801</strain>
    </source>
</reference>
<dbReference type="InterPro" id="IPR016205">
    <property type="entry name" value="Glycerol_DH"/>
</dbReference>
<keyword evidence="11" id="KW-1185">Reference proteome</keyword>
<accession>A0A7X0SRD5</accession>
<evidence type="ECO:0000256" key="2">
    <source>
        <dbReference type="ARBA" id="ARBA00022516"/>
    </source>
</evidence>
<evidence type="ECO:0000256" key="8">
    <source>
        <dbReference type="ARBA" id="ARBA00023209"/>
    </source>
</evidence>
<evidence type="ECO:0000256" key="7">
    <source>
        <dbReference type="ARBA" id="ARBA00023098"/>
    </source>
</evidence>
<evidence type="ECO:0000256" key="1">
    <source>
        <dbReference type="ARBA" id="ARBA00022490"/>
    </source>
</evidence>
<evidence type="ECO:0000256" key="9">
    <source>
        <dbReference type="ARBA" id="ARBA00023264"/>
    </source>
</evidence>
<keyword evidence="3" id="KW-0479">Metal-binding</keyword>
<dbReference type="Proteomes" id="UP000564644">
    <property type="component" value="Unassembled WGS sequence"/>
</dbReference>
<dbReference type="GO" id="GO:0016614">
    <property type="term" value="F:oxidoreductase activity, acting on CH-OH group of donors"/>
    <property type="evidence" value="ECO:0007669"/>
    <property type="project" value="InterPro"/>
</dbReference>
<dbReference type="InterPro" id="IPR032837">
    <property type="entry name" value="G1PDH"/>
</dbReference>
<keyword evidence="2" id="KW-0444">Lipid biosynthesis</keyword>
<name>A0A7X0SRD5_9BACL</name>
<evidence type="ECO:0000313" key="10">
    <source>
        <dbReference type="EMBL" id="MBB6732483.1"/>
    </source>
</evidence>
<keyword evidence="8" id="KW-0594">Phospholipid biosynthesis</keyword>
<keyword evidence="6" id="KW-0520">NAD</keyword>
<organism evidence="10 11">
    <name type="scientific">Cohnella zeiphila</name>
    <dbReference type="NCBI Taxonomy" id="2761120"/>
    <lineage>
        <taxon>Bacteria</taxon>
        <taxon>Bacillati</taxon>
        <taxon>Bacillota</taxon>
        <taxon>Bacilli</taxon>
        <taxon>Bacillales</taxon>
        <taxon>Paenibacillaceae</taxon>
        <taxon>Cohnella</taxon>
    </lineage>
</organism>
<evidence type="ECO:0000256" key="6">
    <source>
        <dbReference type="ARBA" id="ARBA00023027"/>
    </source>
</evidence>
<keyword evidence="9" id="KW-1208">Phospholipid metabolism</keyword>
<evidence type="ECO:0000256" key="3">
    <source>
        <dbReference type="ARBA" id="ARBA00022723"/>
    </source>
</evidence>
<dbReference type="GO" id="GO:0046872">
    <property type="term" value="F:metal ion binding"/>
    <property type="evidence" value="ECO:0007669"/>
    <property type="project" value="UniProtKB-KW"/>
</dbReference>
<evidence type="ECO:0000313" key="11">
    <source>
        <dbReference type="Proteomes" id="UP000564644"/>
    </source>
</evidence>
<keyword evidence="1" id="KW-0963">Cytoplasm</keyword>
<evidence type="ECO:0000256" key="4">
    <source>
        <dbReference type="ARBA" id="ARBA00022857"/>
    </source>
</evidence>
<protein>
    <submittedName>
        <fullName evidence="10">sn-glycerol-1-phosphate dehydrogenase</fullName>
    </submittedName>
</protein>
<gene>
    <name evidence="10" type="ORF">H7C18_16300</name>
</gene>
<keyword evidence="4" id="KW-0521">NADP</keyword>
<comment type="caution">
    <text evidence="10">The sequence shown here is derived from an EMBL/GenBank/DDBJ whole genome shotgun (WGS) entry which is preliminary data.</text>
</comment>
<dbReference type="Gene3D" id="3.40.50.1970">
    <property type="match status" value="1"/>
</dbReference>
<dbReference type="Pfam" id="PF13685">
    <property type="entry name" value="Fe-ADH_2"/>
    <property type="match status" value="1"/>
</dbReference>
<dbReference type="SUPFAM" id="SSF56796">
    <property type="entry name" value="Dehydroquinate synthase-like"/>
    <property type="match status" value="1"/>
</dbReference>
<keyword evidence="7" id="KW-0443">Lipid metabolism</keyword>
<sequence length="400" mass="43016">MSDILRSVRDEAERQGRSLEGLSFPQIIRLGAGASRETAAYLLEAGHRKVALVADDRTYAAAGRDLEKQLTAAGLTASTTLIKPNEIGDVAADEASIVQLLLDLQRTGATVCVAAGSGTVHDIVRYAAYSWHVPFVSVPTAASVDGFTSKGAPLIIRGEKITVPAIGPDALFADTEILTRAPAAMAAAGFGDMLGKFTSLFDWSFGRQVANEPDDPLTESLTERALLACAAHADEIGRGTEEGLAVLMTALIESGLAMLILGQSHSASGAEHHLSHYWEMEFIRGRRRQLLHGAKVGVACSVVSGLYKRIAEEGLPAVPANSPLRDAWRIAESGWSDIRERIRRLPGEEQIRELLRTVHGPDTIQALGIDAGLRDRALREADLVRPGRTTLLRLYNSAFR</sequence>
<evidence type="ECO:0000256" key="5">
    <source>
        <dbReference type="ARBA" id="ARBA00023002"/>
    </source>
</evidence>
<keyword evidence="5" id="KW-0560">Oxidoreductase</keyword>
<dbReference type="PANTHER" id="PTHR43616:SF5">
    <property type="entry name" value="GLYCEROL DEHYDROGENASE 1"/>
    <property type="match status" value="1"/>
</dbReference>
<proteinExistence type="predicted"/>
<dbReference type="GO" id="GO:0008654">
    <property type="term" value="P:phospholipid biosynthetic process"/>
    <property type="evidence" value="ECO:0007669"/>
    <property type="project" value="UniProtKB-KW"/>
</dbReference>